<dbReference type="SMART" id="SM00387">
    <property type="entry name" value="HATPase_c"/>
    <property type="match status" value="1"/>
</dbReference>
<evidence type="ECO:0000256" key="6">
    <source>
        <dbReference type="ARBA" id="ARBA00022679"/>
    </source>
</evidence>
<gene>
    <name evidence="12" type="ORF">J7I44_02445</name>
</gene>
<keyword evidence="8" id="KW-0157">Chromophore</keyword>
<dbReference type="PANTHER" id="PTHR42878">
    <property type="entry name" value="TWO-COMPONENT HISTIDINE KINASE"/>
    <property type="match status" value="1"/>
</dbReference>
<dbReference type="InterPro" id="IPR050351">
    <property type="entry name" value="BphY/WalK/GraS-like"/>
</dbReference>
<keyword evidence="6" id="KW-0808">Transferase</keyword>
<dbReference type="PROSITE" id="PS50109">
    <property type="entry name" value="HIS_KIN"/>
    <property type="match status" value="1"/>
</dbReference>
<evidence type="ECO:0000313" key="13">
    <source>
        <dbReference type="Proteomes" id="UP000823790"/>
    </source>
</evidence>
<dbReference type="InterPro" id="IPR001294">
    <property type="entry name" value="Phytochrome"/>
</dbReference>
<dbReference type="InterPro" id="IPR035965">
    <property type="entry name" value="PAS-like_dom_sf"/>
</dbReference>
<protein>
    <recommendedName>
        <fullName evidence="3">histidine kinase</fullName>
        <ecNumber evidence="3">2.7.13.3</ecNumber>
    </recommendedName>
</protein>
<dbReference type="Proteomes" id="UP000823790">
    <property type="component" value="Unassembled WGS sequence"/>
</dbReference>
<keyword evidence="5" id="KW-0716">Sensory transduction</keyword>
<reference evidence="12 13" key="1">
    <citation type="submission" date="2021-04" db="EMBL/GenBank/DDBJ databases">
        <authorList>
            <person name="Huq M.A."/>
        </authorList>
    </citation>
    <scope>NUCLEOTIDE SEQUENCE [LARGE SCALE GENOMIC DNA]</scope>
    <source>
        <strain evidence="12 13">MAH-13</strain>
    </source>
</reference>
<dbReference type="InterPro" id="IPR016132">
    <property type="entry name" value="Phyto_chromo_attachment"/>
</dbReference>
<dbReference type="Pfam" id="PF08446">
    <property type="entry name" value="PAS_2"/>
    <property type="match status" value="1"/>
</dbReference>
<evidence type="ECO:0000259" key="10">
    <source>
        <dbReference type="PROSITE" id="PS50046"/>
    </source>
</evidence>
<feature type="domain" description="Histidine kinase" evidence="11">
    <location>
        <begin position="525"/>
        <end position="739"/>
    </location>
</feature>
<feature type="domain" description="Phytochrome chromophore attachment site" evidence="10">
    <location>
        <begin position="146"/>
        <end position="304"/>
    </location>
</feature>
<dbReference type="SUPFAM" id="SSF55781">
    <property type="entry name" value="GAF domain-like"/>
    <property type="match status" value="2"/>
</dbReference>
<dbReference type="RefSeq" id="WP_209615150.1">
    <property type="nucleotide sequence ID" value="NZ_JAGJRS010000005.1"/>
</dbReference>
<evidence type="ECO:0000256" key="5">
    <source>
        <dbReference type="ARBA" id="ARBA00022606"/>
    </source>
</evidence>
<dbReference type="PANTHER" id="PTHR42878:SF15">
    <property type="entry name" value="BACTERIOPHYTOCHROME"/>
    <property type="match status" value="1"/>
</dbReference>
<dbReference type="Pfam" id="PF00360">
    <property type="entry name" value="PHY"/>
    <property type="match status" value="1"/>
</dbReference>
<dbReference type="Gene3D" id="3.30.565.10">
    <property type="entry name" value="Histidine kinase-like ATPase, C-terminal domain"/>
    <property type="match status" value="1"/>
</dbReference>
<evidence type="ECO:0000256" key="7">
    <source>
        <dbReference type="ARBA" id="ARBA00022777"/>
    </source>
</evidence>
<comment type="catalytic activity">
    <reaction evidence="1">
        <text>ATP + protein L-histidine = ADP + protein N-phospho-L-histidine.</text>
        <dbReference type="EC" id="2.7.13.3"/>
    </reaction>
</comment>
<dbReference type="SUPFAM" id="SSF55785">
    <property type="entry name" value="PYP-like sensor domain (PAS domain)"/>
    <property type="match status" value="1"/>
</dbReference>
<dbReference type="PRINTS" id="PR01033">
    <property type="entry name" value="PHYTOCHROME"/>
</dbReference>
<keyword evidence="13" id="KW-1185">Reference proteome</keyword>
<dbReference type="PROSITE" id="PS50046">
    <property type="entry name" value="PHYTOCHROME_2"/>
    <property type="match status" value="1"/>
</dbReference>
<dbReference type="InterPro" id="IPR013654">
    <property type="entry name" value="PAS_2"/>
</dbReference>
<dbReference type="Gene3D" id="1.10.287.130">
    <property type="match status" value="1"/>
</dbReference>
<evidence type="ECO:0000313" key="12">
    <source>
        <dbReference type="EMBL" id="MBP1473139.1"/>
    </source>
</evidence>
<dbReference type="CDD" id="cd00082">
    <property type="entry name" value="HisKA"/>
    <property type="match status" value="1"/>
</dbReference>
<evidence type="ECO:0000256" key="8">
    <source>
        <dbReference type="ARBA" id="ARBA00022991"/>
    </source>
</evidence>
<proteinExistence type="inferred from homology"/>
<organism evidence="12 13">
    <name type="scientific">Frateuria flava</name>
    <dbReference type="NCBI Taxonomy" id="2821489"/>
    <lineage>
        <taxon>Bacteria</taxon>
        <taxon>Pseudomonadati</taxon>
        <taxon>Pseudomonadota</taxon>
        <taxon>Gammaproteobacteria</taxon>
        <taxon>Lysobacterales</taxon>
        <taxon>Rhodanobacteraceae</taxon>
        <taxon>Frateuria</taxon>
    </lineage>
</organism>
<sequence>MNAATSTTAPLDLDACAREQIHIPGSIQPAGLLLVVEPEGGTIVQSAIPGTPLLQDFDCPRGQRLERVLGGALAGLASSVLVAPDRGTVHLGIVSLKGVAHHATAHRAQGMILLELEEARPDELGSLEDLYPLIREFMADLERAPDTAALCDLAARQLRRITGLDRVLIYRFDTGWNGTVIAESRNEALPSYLDLRFPASDIPAQARELYRTSRLRLIANCDYTPVPIEPAINPLTGQPTDLGQALLRSVSPVHLQYMRNMGTGTSMSISLLREGRLWGLVSCHNRAPCRVPYNVRTACDLLGQVLALQVAAKEHAAEVEQRVARRAIQARLLALMAAEDDFLKGLAREPGQLLSLTQSEGAAIVHLGRCVLLGRAPGEQAVMELVNWLESTRRDDTFHSDSLATEWPAALGCKDTASGLLAVSISQMHASYVLWFRPEIVHTVQWGGDPRKQADPARLSPRTSFEAWKETVRLRSLPWTQADVEGALELRTAIVDIVLRKAEEMADLNEQLVRSNKELEAFSYSVSHDLRAPFRHIVGYSELLLQSAGEKLGDQEKRFVATIIESANSAGVLVDNLLSFSQMGRTTLGKVKVNMHHLLEEVRRLLEVDTVGRDIEWKIGTLPTVEADPMMLRLVFQNLLSNAIKFTRDVEKAVIQVSGQAQHHEYVFCVRDNGCGFDMRYVHKLFGVFQRLHHVEEFEGTGIGLANVRRIIERHGGRTWAEGEVGKGASVYFTLPDTSGVQP</sequence>
<dbReference type="Pfam" id="PF01590">
    <property type="entry name" value="GAF"/>
    <property type="match status" value="1"/>
</dbReference>
<comment type="caution">
    <text evidence="12">The sequence shown here is derived from an EMBL/GenBank/DDBJ whole genome shotgun (WGS) entry which is preliminary data.</text>
</comment>
<dbReference type="SMART" id="SM00388">
    <property type="entry name" value="HisKA"/>
    <property type="match status" value="1"/>
</dbReference>
<keyword evidence="9" id="KW-0675">Receptor</keyword>
<dbReference type="InterPro" id="IPR003018">
    <property type="entry name" value="GAF"/>
</dbReference>
<dbReference type="SMART" id="SM00065">
    <property type="entry name" value="GAF"/>
    <property type="match status" value="1"/>
</dbReference>
<dbReference type="EC" id="2.7.13.3" evidence="3"/>
<dbReference type="Pfam" id="PF00512">
    <property type="entry name" value="HisKA"/>
    <property type="match status" value="1"/>
</dbReference>
<accession>A0ABS4DJB5</accession>
<dbReference type="SUPFAM" id="SSF47384">
    <property type="entry name" value="Homodimeric domain of signal transducing histidine kinase"/>
    <property type="match status" value="1"/>
</dbReference>
<dbReference type="InterPro" id="IPR036097">
    <property type="entry name" value="HisK_dim/P_sf"/>
</dbReference>
<evidence type="ECO:0000256" key="4">
    <source>
        <dbReference type="ARBA" id="ARBA00022543"/>
    </source>
</evidence>
<name>A0ABS4DJB5_9GAMM</name>
<dbReference type="InterPro" id="IPR029016">
    <property type="entry name" value="GAF-like_dom_sf"/>
</dbReference>
<keyword evidence="4" id="KW-0600">Photoreceptor protein</keyword>
<dbReference type="InterPro" id="IPR043150">
    <property type="entry name" value="Phytochrome_PHY_sf"/>
</dbReference>
<evidence type="ECO:0000256" key="9">
    <source>
        <dbReference type="ARBA" id="ARBA00023170"/>
    </source>
</evidence>
<dbReference type="InterPro" id="IPR003661">
    <property type="entry name" value="HisK_dim/P_dom"/>
</dbReference>
<dbReference type="Pfam" id="PF02518">
    <property type="entry name" value="HATPase_c"/>
    <property type="match status" value="1"/>
</dbReference>
<evidence type="ECO:0000256" key="2">
    <source>
        <dbReference type="ARBA" id="ARBA00006402"/>
    </source>
</evidence>
<dbReference type="InterPro" id="IPR005467">
    <property type="entry name" value="His_kinase_dom"/>
</dbReference>
<evidence type="ECO:0000259" key="11">
    <source>
        <dbReference type="PROSITE" id="PS50109"/>
    </source>
</evidence>
<dbReference type="InterPro" id="IPR003594">
    <property type="entry name" value="HATPase_dom"/>
</dbReference>
<comment type="similarity">
    <text evidence="2">In the N-terminal section; belongs to the phytochrome family.</text>
</comment>
<dbReference type="InterPro" id="IPR013515">
    <property type="entry name" value="Phytochrome_cen-reg"/>
</dbReference>
<evidence type="ECO:0000256" key="3">
    <source>
        <dbReference type="ARBA" id="ARBA00012438"/>
    </source>
</evidence>
<keyword evidence="7" id="KW-0418">Kinase</keyword>
<dbReference type="SUPFAM" id="SSF55874">
    <property type="entry name" value="ATPase domain of HSP90 chaperone/DNA topoisomerase II/histidine kinase"/>
    <property type="match status" value="1"/>
</dbReference>
<evidence type="ECO:0000256" key="1">
    <source>
        <dbReference type="ARBA" id="ARBA00000085"/>
    </source>
</evidence>
<dbReference type="EMBL" id="JAGJRS010000005">
    <property type="protein sequence ID" value="MBP1473139.1"/>
    <property type="molecule type" value="Genomic_DNA"/>
</dbReference>
<dbReference type="Gene3D" id="3.30.450.270">
    <property type="match status" value="1"/>
</dbReference>
<dbReference type="Gene3D" id="3.30.450.20">
    <property type="entry name" value="PAS domain"/>
    <property type="match status" value="1"/>
</dbReference>
<dbReference type="Gene3D" id="3.30.450.40">
    <property type="match status" value="1"/>
</dbReference>
<dbReference type="InterPro" id="IPR036890">
    <property type="entry name" value="HATPase_C_sf"/>
</dbReference>